<reference evidence="2" key="1">
    <citation type="submission" date="2023-03" db="EMBL/GenBank/DDBJ databases">
        <title>Massive genome expansion in bonnet fungi (Mycena s.s.) driven by repeated elements and novel gene families across ecological guilds.</title>
        <authorList>
            <consortium name="Lawrence Berkeley National Laboratory"/>
            <person name="Harder C.B."/>
            <person name="Miyauchi S."/>
            <person name="Viragh M."/>
            <person name="Kuo A."/>
            <person name="Thoen E."/>
            <person name="Andreopoulos B."/>
            <person name="Lu D."/>
            <person name="Skrede I."/>
            <person name="Drula E."/>
            <person name="Henrissat B."/>
            <person name="Morin E."/>
            <person name="Kohler A."/>
            <person name="Barry K."/>
            <person name="LaButti K."/>
            <person name="Morin E."/>
            <person name="Salamov A."/>
            <person name="Lipzen A."/>
            <person name="Mereny Z."/>
            <person name="Hegedus B."/>
            <person name="Baldrian P."/>
            <person name="Stursova M."/>
            <person name="Weitz H."/>
            <person name="Taylor A."/>
            <person name="Grigoriev I.V."/>
            <person name="Nagy L.G."/>
            <person name="Martin F."/>
            <person name="Kauserud H."/>
        </authorList>
    </citation>
    <scope>NUCLEOTIDE SEQUENCE</scope>
    <source>
        <strain evidence="2">CBHHK002</strain>
    </source>
</reference>
<name>A0AAD6YXT9_9AGAR</name>
<proteinExistence type="predicted"/>
<dbReference type="Proteomes" id="UP001218218">
    <property type="component" value="Unassembled WGS sequence"/>
</dbReference>
<evidence type="ECO:0000313" key="2">
    <source>
        <dbReference type="EMBL" id="KAJ7300954.1"/>
    </source>
</evidence>
<organism evidence="2 3">
    <name type="scientific">Mycena albidolilacea</name>
    <dbReference type="NCBI Taxonomy" id="1033008"/>
    <lineage>
        <taxon>Eukaryota</taxon>
        <taxon>Fungi</taxon>
        <taxon>Dikarya</taxon>
        <taxon>Basidiomycota</taxon>
        <taxon>Agaricomycotina</taxon>
        <taxon>Agaricomycetes</taxon>
        <taxon>Agaricomycetidae</taxon>
        <taxon>Agaricales</taxon>
        <taxon>Marasmiineae</taxon>
        <taxon>Mycenaceae</taxon>
        <taxon>Mycena</taxon>
    </lineage>
</organism>
<accession>A0AAD6YXT9</accession>
<comment type="caution">
    <text evidence="2">The sequence shown here is derived from an EMBL/GenBank/DDBJ whole genome shotgun (WGS) entry which is preliminary data.</text>
</comment>
<keyword evidence="3" id="KW-1185">Reference proteome</keyword>
<dbReference type="AlphaFoldDB" id="A0AAD6YXT9"/>
<evidence type="ECO:0000313" key="3">
    <source>
        <dbReference type="Proteomes" id="UP001218218"/>
    </source>
</evidence>
<feature type="region of interest" description="Disordered" evidence="1">
    <location>
        <begin position="354"/>
        <end position="391"/>
    </location>
</feature>
<gene>
    <name evidence="2" type="ORF">DFH08DRAFT_996544</name>
</gene>
<evidence type="ECO:0000256" key="1">
    <source>
        <dbReference type="SAM" id="MobiDB-lite"/>
    </source>
</evidence>
<dbReference type="EMBL" id="JARIHO010000148">
    <property type="protein sequence ID" value="KAJ7300954.1"/>
    <property type="molecule type" value="Genomic_DNA"/>
</dbReference>
<sequence length="391" mass="42967">MECMVLQTRSLKCEPQPPPEPVPVAVPEKPLTRRECKKLGLPKTRATAAAAGAGAGVKGGAGKIVIPGGRFEGTGEWQRNVTGRLDESLRSCSCERITSAAVLATVPAPLRLHAGDARTPKGGYMGVESLTIEDYHDTCFVHLSQSRTISISTSTAVNLVFLHLRISDFSASFKSGDVFNFTIKLCIWYPTAWAPWLSQANHIFCHLRMMSNFDDYGAASSCWTTKEPPGGSPAGFLFLCPRKDFKIGSSSFHWPDCPAYWSLDSSSVDRLTLEEATRLGFPALRLKTTLHGDSSDASIYEGLRRFHRAKGFNLDGLDIARNLGYPLYQLSSEDNFLFAHMDEGDFEVAEEDWNQAANVEGSHTEEDDHDSDSVRTACGSDHFAENQGEYQ</sequence>
<protein>
    <submittedName>
        <fullName evidence="2">Uncharacterized protein</fullName>
    </submittedName>
</protein>